<protein>
    <submittedName>
        <fullName evidence="3">FBA_2 domain-containing protein</fullName>
    </submittedName>
</protein>
<evidence type="ECO:0000313" key="2">
    <source>
        <dbReference type="Proteomes" id="UP000095282"/>
    </source>
</evidence>
<keyword evidence="2" id="KW-1185">Reference proteome</keyword>
<dbReference type="InterPro" id="IPR012885">
    <property type="entry name" value="F-box_Sdz-33"/>
</dbReference>
<dbReference type="PANTHER" id="PTHR21503">
    <property type="entry name" value="F-BOX-CONTAINING HYPOTHETICAL PROTEIN C.ELEGANS"/>
    <property type="match status" value="1"/>
</dbReference>
<dbReference type="PANTHER" id="PTHR21503:SF53">
    <property type="entry name" value="F-BOX ASSOCIATED DOMAIN-CONTAINING PROTEIN-RELATED"/>
    <property type="match status" value="1"/>
</dbReference>
<name>A0A1I7V1B8_9PELO</name>
<evidence type="ECO:0000259" key="1">
    <source>
        <dbReference type="Pfam" id="PF07735"/>
    </source>
</evidence>
<dbReference type="WBParaSite" id="Csp11.Scaffold630.g21416.t1">
    <property type="protein sequence ID" value="Csp11.Scaffold630.g21416.t1"/>
    <property type="gene ID" value="Csp11.Scaffold630.g21416"/>
</dbReference>
<sequence>MFEIFMNRFRKSVSELSVVDDGFNCDGSTCKWANFKVKEKFISNRSEWIHIDFLLSLDCQRIYTYQSNFSAEDLNKFIRSWQEGKTNHKLKLMECKSDSSRDVKEALKDCRSEMMDPRTTRVKYK</sequence>
<feature type="domain" description="Sdz-33 F-box" evidence="1">
    <location>
        <begin position="41"/>
        <end position="94"/>
    </location>
</feature>
<accession>A0A1I7V1B8</accession>
<proteinExistence type="predicted"/>
<dbReference type="Proteomes" id="UP000095282">
    <property type="component" value="Unplaced"/>
</dbReference>
<organism evidence="2 3">
    <name type="scientific">Caenorhabditis tropicalis</name>
    <dbReference type="NCBI Taxonomy" id="1561998"/>
    <lineage>
        <taxon>Eukaryota</taxon>
        <taxon>Metazoa</taxon>
        <taxon>Ecdysozoa</taxon>
        <taxon>Nematoda</taxon>
        <taxon>Chromadorea</taxon>
        <taxon>Rhabditida</taxon>
        <taxon>Rhabditina</taxon>
        <taxon>Rhabditomorpha</taxon>
        <taxon>Rhabditoidea</taxon>
        <taxon>Rhabditidae</taxon>
        <taxon>Peloderinae</taxon>
        <taxon>Caenorhabditis</taxon>
    </lineage>
</organism>
<evidence type="ECO:0000313" key="3">
    <source>
        <dbReference type="WBParaSite" id="Csp11.Scaffold630.g21416.t1"/>
    </source>
</evidence>
<reference evidence="3" key="1">
    <citation type="submission" date="2016-11" db="UniProtKB">
        <authorList>
            <consortium name="WormBaseParasite"/>
        </authorList>
    </citation>
    <scope>IDENTIFICATION</scope>
</reference>
<dbReference type="Pfam" id="PF07735">
    <property type="entry name" value="FBA_2"/>
    <property type="match status" value="1"/>
</dbReference>
<dbReference type="AlphaFoldDB" id="A0A1I7V1B8"/>